<organism evidence="1 2">
    <name type="scientific">Herbaspirillum robiniae</name>
    <dbReference type="NCBI Taxonomy" id="2014887"/>
    <lineage>
        <taxon>Bacteria</taxon>
        <taxon>Pseudomonadati</taxon>
        <taxon>Pseudomonadota</taxon>
        <taxon>Betaproteobacteria</taxon>
        <taxon>Burkholderiales</taxon>
        <taxon>Oxalobacteraceae</taxon>
        <taxon>Herbaspirillum</taxon>
    </lineage>
</organism>
<gene>
    <name evidence="1" type="ORF">HNO84_16480</name>
</gene>
<evidence type="ECO:0000313" key="1">
    <source>
        <dbReference type="EMBL" id="NUU03203.1"/>
    </source>
</evidence>
<comment type="caution">
    <text evidence="1">The sequence shown here is derived from an EMBL/GenBank/DDBJ whole genome shotgun (WGS) entry which is preliminary data.</text>
</comment>
<protein>
    <recommendedName>
        <fullName evidence="3">RCK N-terminal domain-containing protein</fullName>
    </recommendedName>
</protein>
<proteinExistence type="predicted"/>
<sequence>MSEQRHTQRLVILGRNSKVWMALKEFPTLAGIPVVAIGHAELKGFDFLPGDNVWVLSYSRSADENRALLEILALQPNINVIYVSSASTNVTTLTRCYNYPSVKQQAREDAVRLCAARVINIGWFYSDISELPAGRTAATSVGELAAAMLAEPAADDVNLFKMIDRPFSGAMEHALYRLYGALLGASGRFPCLLRPLDLVLRTVGLRWYGYLYLSNRLWSSTI</sequence>
<reference evidence="1 2" key="1">
    <citation type="journal article" date="2020" name="Front. Plant Sci.">
        <title>Isolation of Rhizosphere Bacteria That Improve Quality and Water Stress Tolerance in Greenhouse Ornamentals.</title>
        <authorList>
            <person name="Nordstedt N.P."/>
            <person name="Jones M.L."/>
        </authorList>
    </citation>
    <scope>NUCLEOTIDE SEQUENCE [LARGE SCALE GENOMIC DNA]</scope>
    <source>
        <strain evidence="1 2">C6C2</strain>
    </source>
</reference>
<evidence type="ECO:0000313" key="2">
    <source>
        <dbReference type="Proteomes" id="UP000536746"/>
    </source>
</evidence>
<name>A0ABX2LZN3_9BURK</name>
<dbReference type="EMBL" id="JABFMT010000018">
    <property type="protein sequence ID" value="NUU03203.1"/>
    <property type="molecule type" value="Genomic_DNA"/>
</dbReference>
<evidence type="ECO:0008006" key="3">
    <source>
        <dbReference type="Google" id="ProtNLM"/>
    </source>
</evidence>
<accession>A0ABX2LZN3</accession>
<dbReference type="RefSeq" id="WP_175354759.1">
    <property type="nucleotide sequence ID" value="NZ_JABFMT010000018.1"/>
</dbReference>
<keyword evidence="2" id="KW-1185">Reference proteome</keyword>
<dbReference type="Proteomes" id="UP000536746">
    <property type="component" value="Unassembled WGS sequence"/>
</dbReference>